<reference evidence="14 15" key="1">
    <citation type="submission" date="2018-12" db="EMBL/GenBank/DDBJ databases">
        <authorList>
            <person name="Yang Y."/>
        </authorList>
    </citation>
    <scope>NUCLEOTIDE SEQUENCE [LARGE SCALE GENOMIC DNA]</scope>
    <source>
        <strain evidence="14 15">GSF71</strain>
    </source>
</reference>
<evidence type="ECO:0000256" key="8">
    <source>
        <dbReference type="ARBA" id="ARBA00023002"/>
    </source>
</evidence>
<dbReference type="Pfam" id="PF02774">
    <property type="entry name" value="Semialdhyde_dhC"/>
    <property type="match status" value="1"/>
</dbReference>
<dbReference type="PIRSF" id="PIRSF000148">
    <property type="entry name" value="ASA_dh"/>
    <property type="match status" value="1"/>
</dbReference>
<dbReference type="OrthoDB" id="9805684at2"/>
<dbReference type="PANTHER" id="PTHR46278:SF2">
    <property type="entry name" value="ASPARTATE-SEMIALDEHYDE DEHYDROGENASE"/>
    <property type="match status" value="1"/>
</dbReference>
<feature type="domain" description="Semialdehyde dehydrogenase NAD-binding" evidence="13">
    <location>
        <begin position="4"/>
        <end position="120"/>
    </location>
</feature>
<comment type="similarity">
    <text evidence="1">Belongs to the aspartate-semialdehyde dehydrogenase family.</text>
</comment>
<dbReference type="GO" id="GO:0009097">
    <property type="term" value="P:isoleucine biosynthetic process"/>
    <property type="evidence" value="ECO:0007669"/>
    <property type="project" value="UniProtKB-UniRule"/>
</dbReference>
<evidence type="ECO:0000256" key="6">
    <source>
        <dbReference type="ARBA" id="ARBA00022857"/>
    </source>
</evidence>
<dbReference type="NCBIfam" id="TIGR01296">
    <property type="entry name" value="asd_B"/>
    <property type="match status" value="1"/>
</dbReference>
<evidence type="ECO:0000313" key="15">
    <source>
        <dbReference type="Proteomes" id="UP000280346"/>
    </source>
</evidence>
<dbReference type="EC" id="1.2.1.11" evidence="3 12"/>
<evidence type="ECO:0000313" key="14">
    <source>
        <dbReference type="EMBL" id="RUQ75966.1"/>
    </source>
</evidence>
<dbReference type="CDD" id="cd18131">
    <property type="entry name" value="ASADH_C_bac_euk_like"/>
    <property type="match status" value="1"/>
</dbReference>
<dbReference type="SUPFAM" id="SSF51735">
    <property type="entry name" value="NAD(P)-binding Rossmann-fold domains"/>
    <property type="match status" value="1"/>
</dbReference>
<evidence type="ECO:0000256" key="3">
    <source>
        <dbReference type="ARBA" id="ARBA00013120"/>
    </source>
</evidence>
<dbReference type="RefSeq" id="WP_126994368.1">
    <property type="nucleotide sequence ID" value="NZ_JBNPXW010000001.1"/>
</dbReference>
<keyword evidence="10" id="KW-0486">Methionine biosynthesis</keyword>
<sequence>MGYTVAVIGATDNVGREILQTLAERNFPADQVIALGTDRAVGHEVSYGEDDVLKVLDVAKFDFSTVDVAFSPVDPKLSALYAPRAATSGCVVIDMSGHFALDPEVPLVVPEVNASVLAGYKQRYIVANPTGSTIQLTLALKPLHERFTVTRAVVSTYQAVSSEGKEAMDELFTQTRAIFVNDPVVKSVFPKQVAFNVIPQIDRFLDDGYTNEEWRLNVETKKILDPRIKVTATCVRVPVFIGDCEAVHVETEQPITAEEASEILRAAPGVSVLDQRAAEGYITPVEVAGENPVFVSRIREDITVENGLAFWCVADNLRKGAALNAVQIAEILVRDHLED</sequence>
<dbReference type="GO" id="GO:0050661">
    <property type="term" value="F:NADP binding"/>
    <property type="evidence" value="ECO:0007669"/>
    <property type="project" value="InterPro"/>
</dbReference>
<organism evidence="14 15">
    <name type="scientific">Azospirillum doebereinerae</name>
    <dbReference type="NCBI Taxonomy" id="92933"/>
    <lineage>
        <taxon>Bacteria</taxon>
        <taxon>Pseudomonadati</taxon>
        <taxon>Pseudomonadota</taxon>
        <taxon>Alphaproteobacteria</taxon>
        <taxon>Rhodospirillales</taxon>
        <taxon>Azospirillaceae</taxon>
        <taxon>Azospirillum</taxon>
    </lineage>
</organism>
<evidence type="ECO:0000256" key="4">
    <source>
        <dbReference type="ARBA" id="ARBA00022605"/>
    </source>
</evidence>
<dbReference type="GO" id="GO:0004073">
    <property type="term" value="F:aspartate-semialdehyde dehydrogenase activity"/>
    <property type="evidence" value="ECO:0007669"/>
    <property type="project" value="UniProtKB-UniRule"/>
</dbReference>
<keyword evidence="6" id="KW-0521">NADP</keyword>
<evidence type="ECO:0000256" key="5">
    <source>
        <dbReference type="ARBA" id="ARBA00022697"/>
    </source>
</evidence>
<dbReference type="InterPro" id="IPR005986">
    <property type="entry name" value="Asp_semialdehyde_DH_beta"/>
</dbReference>
<evidence type="ECO:0000256" key="9">
    <source>
        <dbReference type="ARBA" id="ARBA00023154"/>
    </source>
</evidence>
<comment type="caution">
    <text evidence="14">The sequence shown here is derived from an EMBL/GenBank/DDBJ whole genome shotgun (WGS) entry which is preliminary data.</text>
</comment>
<dbReference type="Proteomes" id="UP000280346">
    <property type="component" value="Unassembled WGS sequence"/>
</dbReference>
<keyword evidence="8 14" id="KW-0560">Oxidoreductase</keyword>
<dbReference type="InterPro" id="IPR000534">
    <property type="entry name" value="Semialdehyde_DH_NAD-bd"/>
</dbReference>
<dbReference type="InterPro" id="IPR036291">
    <property type="entry name" value="NAD(P)-bd_dom_sf"/>
</dbReference>
<dbReference type="SUPFAM" id="SSF55347">
    <property type="entry name" value="Glyceraldehyde-3-phosphate dehydrogenase-like, C-terminal domain"/>
    <property type="match status" value="1"/>
</dbReference>
<name>A0A3S0WYI2_9PROT</name>
<dbReference type="GO" id="GO:0009086">
    <property type="term" value="P:methionine biosynthetic process"/>
    <property type="evidence" value="ECO:0007669"/>
    <property type="project" value="UniProtKB-UniRule"/>
</dbReference>
<evidence type="ECO:0000259" key="13">
    <source>
        <dbReference type="SMART" id="SM00859"/>
    </source>
</evidence>
<dbReference type="GO" id="GO:0051287">
    <property type="term" value="F:NAD binding"/>
    <property type="evidence" value="ECO:0007669"/>
    <property type="project" value="InterPro"/>
</dbReference>
<evidence type="ECO:0000256" key="10">
    <source>
        <dbReference type="ARBA" id="ARBA00023167"/>
    </source>
</evidence>
<comment type="subunit">
    <text evidence="2">Homodimer.</text>
</comment>
<evidence type="ECO:0000256" key="12">
    <source>
        <dbReference type="NCBIfam" id="TIGR01296"/>
    </source>
</evidence>
<accession>A0A3S0WYI2</accession>
<evidence type="ECO:0000256" key="1">
    <source>
        <dbReference type="ARBA" id="ARBA00010584"/>
    </source>
</evidence>
<proteinExistence type="inferred from homology"/>
<dbReference type="GO" id="GO:0009088">
    <property type="term" value="P:threonine biosynthetic process"/>
    <property type="evidence" value="ECO:0007669"/>
    <property type="project" value="UniProtKB-UniRule"/>
</dbReference>
<dbReference type="SMART" id="SM00859">
    <property type="entry name" value="Semialdhyde_dh"/>
    <property type="match status" value="1"/>
</dbReference>
<dbReference type="AlphaFoldDB" id="A0A3S0WYI2"/>
<dbReference type="InterPro" id="IPR012280">
    <property type="entry name" value="Semialdhyde_DH_dimer_dom"/>
</dbReference>
<keyword evidence="15" id="KW-1185">Reference proteome</keyword>
<evidence type="ECO:0000256" key="2">
    <source>
        <dbReference type="ARBA" id="ARBA00011738"/>
    </source>
</evidence>
<evidence type="ECO:0000256" key="11">
    <source>
        <dbReference type="ARBA" id="ARBA00047891"/>
    </source>
</evidence>
<dbReference type="PANTHER" id="PTHR46278">
    <property type="entry name" value="DEHYDROGENASE, PUTATIVE-RELATED"/>
    <property type="match status" value="1"/>
</dbReference>
<keyword evidence="7" id="KW-0220">Diaminopimelate biosynthesis</keyword>
<dbReference type="Gene3D" id="3.40.50.720">
    <property type="entry name" value="NAD(P)-binding Rossmann-like Domain"/>
    <property type="match status" value="1"/>
</dbReference>
<dbReference type="Pfam" id="PF01118">
    <property type="entry name" value="Semialdhyde_dh"/>
    <property type="match status" value="1"/>
</dbReference>
<keyword evidence="4" id="KW-0028">Amino-acid biosynthesis</keyword>
<dbReference type="GO" id="GO:0046983">
    <property type="term" value="F:protein dimerization activity"/>
    <property type="evidence" value="ECO:0007669"/>
    <property type="project" value="InterPro"/>
</dbReference>
<gene>
    <name evidence="14" type="ORF">EJ913_02315</name>
</gene>
<comment type="catalytic activity">
    <reaction evidence="11">
        <text>L-aspartate 4-semialdehyde + phosphate + NADP(+) = 4-phospho-L-aspartate + NADPH + H(+)</text>
        <dbReference type="Rhea" id="RHEA:24284"/>
        <dbReference type="ChEBI" id="CHEBI:15378"/>
        <dbReference type="ChEBI" id="CHEBI:43474"/>
        <dbReference type="ChEBI" id="CHEBI:57535"/>
        <dbReference type="ChEBI" id="CHEBI:57783"/>
        <dbReference type="ChEBI" id="CHEBI:58349"/>
        <dbReference type="ChEBI" id="CHEBI:537519"/>
        <dbReference type="EC" id="1.2.1.11"/>
    </reaction>
</comment>
<dbReference type="NCBIfam" id="NF011456">
    <property type="entry name" value="PRK14874.1"/>
    <property type="match status" value="1"/>
</dbReference>
<keyword evidence="9" id="KW-0457">Lysine biosynthesis</keyword>
<dbReference type="EMBL" id="RZIJ01000001">
    <property type="protein sequence ID" value="RUQ75966.1"/>
    <property type="molecule type" value="Genomic_DNA"/>
</dbReference>
<evidence type="ECO:0000256" key="7">
    <source>
        <dbReference type="ARBA" id="ARBA00022915"/>
    </source>
</evidence>
<protein>
    <recommendedName>
        <fullName evidence="3 12">Aspartate-semialdehyde dehydrogenase</fullName>
        <ecNumber evidence="3 12">1.2.1.11</ecNumber>
    </recommendedName>
</protein>
<dbReference type="Gene3D" id="3.30.360.10">
    <property type="entry name" value="Dihydrodipicolinate Reductase, domain 2"/>
    <property type="match status" value="1"/>
</dbReference>
<dbReference type="GO" id="GO:0019877">
    <property type="term" value="P:diaminopimelate biosynthetic process"/>
    <property type="evidence" value="ECO:0007669"/>
    <property type="project" value="UniProtKB-KW"/>
</dbReference>
<dbReference type="GO" id="GO:0009089">
    <property type="term" value="P:lysine biosynthetic process via diaminopimelate"/>
    <property type="evidence" value="ECO:0007669"/>
    <property type="project" value="UniProtKB-UniRule"/>
</dbReference>
<keyword evidence="5" id="KW-0791">Threonine biosynthesis</keyword>